<evidence type="ECO:0000313" key="2">
    <source>
        <dbReference type="EMBL" id="MBB6096520.1"/>
    </source>
</evidence>
<proteinExistence type="predicted"/>
<keyword evidence="3" id="KW-1185">Reference proteome</keyword>
<feature type="transmembrane region" description="Helical" evidence="1">
    <location>
        <begin position="360"/>
        <end position="381"/>
    </location>
</feature>
<keyword evidence="1" id="KW-0472">Membrane</keyword>
<dbReference type="EMBL" id="JACHHZ010000008">
    <property type="protein sequence ID" value="MBB6096520.1"/>
    <property type="molecule type" value="Genomic_DNA"/>
</dbReference>
<keyword evidence="1" id="KW-1133">Transmembrane helix</keyword>
<feature type="transmembrane region" description="Helical" evidence="1">
    <location>
        <begin position="227"/>
        <end position="254"/>
    </location>
</feature>
<name>A0A841HWD8_9GAMM</name>
<feature type="transmembrane region" description="Helical" evidence="1">
    <location>
        <begin position="266"/>
        <end position="288"/>
    </location>
</feature>
<gene>
    <name evidence="2" type="ORF">HNQ60_005442</name>
</gene>
<sequence>MSTNAFSAQNFSLVLGGPLFQLFRRAHLSGDALELLNRRIIIIAGIAWIPLLLLTILAGTAFGGAVEIPFIEDVESHVRFLVALPILIGAELIVHRRLRPAVSQFIERRIVTPEDTPKFERAIESTLRLRNSPMTEILLILIVYSIGIWVWIKQFSLGAASWYAIPDGTRMRLTPAGYWFVFVSVPIFQFILLRWYFRFFLWFYFLFRVSRLNLKLIPIHVDRTGGLGFLGTSTHAFAPILVAQGAILAGLIAGQILHAGAVLTDFRVQVVAFLAFFIVATLLPLTVFAPRLAEAKRAGLGAFGRLASRYGSRFEGKWLHDSSTDDELLGSGDIQSLADLGNSFGVVQEMRLFPFGWRDVTRLASMTAIPFLPLLLTIFSLEEFASYVLKAIF</sequence>
<feature type="transmembrane region" description="Helical" evidence="1">
    <location>
        <begin position="177"/>
        <end position="207"/>
    </location>
</feature>
<evidence type="ECO:0000313" key="3">
    <source>
        <dbReference type="Proteomes" id="UP000588068"/>
    </source>
</evidence>
<reference evidence="2 3" key="1">
    <citation type="submission" date="2020-08" db="EMBL/GenBank/DDBJ databases">
        <title>Genomic Encyclopedia of Type Strains, Phase IV (KMG-IV): sequencing the most valuable type-strain genomes for metagenomic binning, comparative biology and taxonomic classification.</title>
        <authorList>
            <person name="Goeker M."/>
        </authorList>
    </citation>
    <scope>NUCLEOTIDE SEQUENCE [LARGE SCALE GENOMIC DNA]</scope>
    <source>
        <strain evidence="2 3">DSM 26723</strain>
    </source>
</reference>
<evidence type="ECO:0000256" key="1">
    <source>
        <dbReference type="SAM" id="Phobius"/>
    </source>
</evidence>
<dbReference type="AlphaFoldDB" id="A0A841HWD8"/>
<protein>
    <submittedName>
        <fullName evidence="2">Uncharacterized protein</fullName>
    </submittedName>
</protein>
<dbReference type="RefSeq" id="WP_221304481.1">
    <property type="nucleotide sequence ID" value="NZ_JACHHZ010000008.1"/>
</dbReference>
<dbReference type="Proteomes" id="UP000588068">
    <property type="component" value="Unassembled WGS sequence"/>
</dbReference>
<accession>A0A841HWD8</accession>
<feature type="transmembrane region" description="Helical" evidence="1">
    <location>
        <begin position="77"/>
        <end position="94"/>
    </location>
</feature>
<keyword evidence="1" id="KW-0812">Transmembrane</keyword>
<feature type="transmembrane region" description="Helical" evidence="1">
    <location>
        <begin position="40"/>
        <end position="65"/>
    </location>
</feature>
<organism evidence="2 3">
    <name type="scientific">Povalibacter uvarum</name>
    <dbReference type="NCBI Taxonomy" id="732238"/>
    <lineage>
        <taxon>Bacteria</taxon>
        <taxon>Pseudomonadati</taxon>
        <taxon>Pseudomonadota</taxon>
        <taxon>Gammaproteobacteria</taxon>
        <taxon>Steroidobacterales</taxon>
        <taxon>Steroidobacteraceae</taxon>
        <taxon>Povalibacter</taxon>
    </lineage>
</organism>
<comment type="caution">
    <text evidence="2">The sequence shown here is derived from an EMBL/GenBank/DDBJ whole genome shotgun (WGS) entry which is preliminary data.</text>
</comment>
<feature type="transmembrane region" description="Helical" evidence="1">
    <location>
        <begin position="137"/>
        <end position="165"/>
    </location>
</feature>